<accession>A0AAE4MDK0</accession>
<dbReference type="InterPro" id="IPR016181">
    <property type="entry name" value="Acyl_CoA_acyltransferase"/>
</dbReference>
<name>A0AAE4MDK0_9EURY</name>
<dbReference type="RefSeq" id="WP_338095585.1">
    <property type="nucleotide sequence ID" value="NZ_JAWDKB010000002.1"/>
</dbReference>
<feature type="domain" description="N-acetyltransferase" evidence="1">
    <location>
        <begin position="3"/>
        <end position="155"/>
    </location>
</feature>
<dbReference type="Proteomes" id="UP001283212">
    <property type="component" value="Unassembled WGS sequence"/>
</dbReference>
<dbReference type="Pfam" id="PF00583">
    <property type="entry name" value="Acetyltransf_1"/>
    <property type="match status" value="1"/>
</dbReference>
<organism evidence="2 3">
    <name type="scientific">Methanorbis rubei</name>
    <dbReference type="NCBI Taxonomy" id="3028300"/>
    <lineage>
        <taxon>Archaea</taxon>
        <taxon>Methanobacteriati</taxon>
        <taxon>Methanobacteriota</taxon>
        <taxon>Stenosarchaea group</taxon>
        <taxon>Methanomicrobia</taxon>
        <taxon>Methanomicrobiales</taxon>
        <taxon>Methanocorpusculaceae</taxon>
        <taxon>Methanorbis</taxon>
    </lineage>
</organism>
<proteinExistence type="predicted"/>
<dbReference type="EMBL" id="JAWDKB010000002">
    <property type="protein sequence ID" value="MDV0443047.1"/>
    <property type="molecule type" value="Genomic_DNA"/>
</dbReference>
<gene>
    <name evidence="2" type="ORF">McpCs1_04130</name>
</gene>
<dbReference type="SUPFAM" id="SSF55729">
    <property type="entry name" value="Acyl-CoA N-acyltransferases (Nat)"/>
    <property type="match status" value="1"/>
</dbReference>
<dbReference type="InterPro" id="IPR000182">
    <property type="entry name" value="GNAT_dom"/>
</dbReference>
<protein>
    <recommendedName>
        <fullName evidence="1">N-acetyltransferase domain-containing protein</fullName>
    </recommendedName>
</protein>
<keyword evidence="3" id="KW-1185">Reference proteome</keyword>
<reference evidence="2 3" key="1">
    <citation type="submission" date="2023-06" db="EMBL/GenBank/DDBJ databases">
        <title>Genome sequence of Methancorpusculaceae sp. Cs1.</title>
        <authorList>
            <person name="Protasov E."/>
            <person name="Platt K."/>
            <person name="Poehlein A."/>
            <person name="Daniel R."/>
            <person name="Brune A."/>
        </authorList>
    </citation>
    <scope>NUCLEOTIDE SEQUENCE [LARGE SCALE GENOMIC DNA]</scope>
    <source>
        <strain evidence="2 3">Cs1</strain>
    </source>
</reference>
<evidence type="ECO:0000313" key="2">
    <source>
        <dbReference type="EMBL" id="MDV0443047.1"/>
    </source>
</evidence>
<dbReference type="GO" id="GO:0016747">
    <property type="term" value="F:acyltransferase activity, transferring groups other than amino-acyl groups"/>
    <property type="evidence" value="ECO:0007669"/>
    <property type="project" value="InterPro"/>
</dbReference>
<dbReference type="Gene3D" id="3.40.630.30">
    <property type="match status" value="1"/>
</dbReference>
<dbReference type="PROSITE" id="PS51186">
    <property type="entry name" value="GNAT"/>
    <property type="match status" value="1"/>
</dbReference>
<dbReference type="AlphaFoldDB" id="A0AAE4MDK0"/>
<comment type="caution">
    <text evidence="2">The sequence shown here is derived from an EMBL/GenBank/DDBJ whole genome shotgun (WGS) entry which is preliminary data.</text>
</comment>
<sequence>MNITIRPYESADLYHVMTVWNSIIAEGDAFLEETALIPEEMQKFLDQYRVYCAKIGSEVAGVYLLRKLNLGKGSHIAEVLYAVKFSFRNLGVGKTMSEHSSKTARELGFAALVCPRISGMNPAAMNFLTKSGFVPAGEISRGYRHVKTVMVDPNPAAEESKKGLLGKIFEKKPAESVEKTVVDYYSLYTYQKDV</sequence>
<evidence type="ECO:0000259" key="1">
    <source>
        <dbReference type="PROSITE" id="PS51186"/>
    </source>
</evidence>
<evidence type="ECO:0000313" key="3">
    <source>
        <dbReference type="Proteomes" id="UP001283212"/>
    </source>
</evidence>